<dbReference type="InterPro" id="IPR001394">
    <property type="entry name" value="Peptidase_C19_UCH"/>
</dbReference>
<sequence length="453" mass="50148">MDQRQSGSNIGLVGGSMCPPEYWFYGAIAASTAAYIFFGDKLVSGLNLQLLPSGETIPTAAGLMNLGQTCFFNVILQALASCQSFCDWIAKDSGSLCAPPSPSETRFTPQANTGSDVRTLLNQIITDLKDTGGSNVVDARVLSQLLDKIRSEGWVGSHGEQHDAHELFHALMDLLHSSGNLQATPAGLHCIVQETTLQAGHKDHPVTGDSVSVVHKAKSSSSYIPHSSSPTVGYVASSMRCKSCMQKSSTKYTEFTSLSLSFPPASSSSVYKLEELLRYYFLSDTVSDVDCENCSRMTGGLIQSDFLREQSIGKSCACLCLHIQRLGWYGYHEAIKRHDKVIFPSRLDISEFTQLHRMNKLSASRNYMNMSALSNEIRRETVDAPPTSSSQPVWYRLVAVIEHRGSENSGHYICYRKFNNHWVYTSDLDTREVTAEHVHTTVPYMLFYERGSW</sequence>
<organism evidence="9 10">
    <name type="scientific">Bugula neritina</name>
    <name type="common">Brown bryozoan</name>
    <name type="synonym">Sertularia neritina</name>
    <dbReference type="NCBI Taxonomy" id="10212"/>
    <lineage>
        <taxon>Eukaryota</taxon>
        <taxon>Metazoa</taxon>
        <taxon>Spiralia</taxon>
        <taxon>Lophotrochozoa</taxon>
        <taxon>Bryozoa</taxon>
        <taxon>Gymnolaemata</taxon>
        <taxon>Cheilostomatida</taxon>
        <taxon>Flustrina</taxon>
        <taxon>Buguloidea</taxon>
        <taxon>Bugulidae</taxon>
        <taxon>Bugula</taxon>
    </lineage>
</organism>
<comment type="catalytic activity">
    <reaction evidence="1 7">
        <text>Thiol-dependent hydrolysis of ester, thioester, amide, peptide and isopeptide bonds formed by the C-terminal Gly of ubiquitin (a 76-residue protein attached to proteins as an intracellular targeting signal).</text>
        <dbReference type="EC" id="3.4.19.12"/>
    </reaction>
</comment>
<dbReference type="PROSITE" id="PS00972">
    <property type="entry name" value="USP_1"/>
    <property type="match status" value="1"/>
</dbReference>
<dbReference type="Pfam" id="PF00443">
    <property type="entry name" value="UCH"/>
    <property type="match status" value="1"/>
</dbReference>
<name>A0A7J7JJE1_BUGNE</name>
<comment type="similarity">
    <text evidence="2 7">Belongs to the peptidase C19 family.</text>
</comment>
<dbReference type="PANTHER" id="PTHR24006:SF888">
    <property type="entry name" value="UBIQUITIN CARBOXYL-TERMINAL HYDROLASE 30"/>
    <property type="match status" value="1"/>
</dbReference>
<evidence type="ECO:0000313" key="9">
    <source>
        <dbReference type="EMBL" id="KAF6026167.1"/>
    </source>
</evidence>
<dbReference type="InterPro" id="IPR028889">
    <property type="entry name" value="USP"/>
</dbReference>
<proteinExistence type="inferred from homology"/>
<evidence type="ECO:0000256" key="7">
    <source>
        <dbReference type="RuleBase" id="RU366025"/>
    </source>
</evidence>
<dbReference type="EMBL" id="VXIV02002333">
    <property type="protein sequence ID" value="KAF6026167.1"/>
    <property type="molecule type" value="Genomic_DNA"/>
</dbReference>
<keyword evidence="10" id="KW-1185">Reference proteome</keyword>
<dbReference type="GO" id="GO:0005829">
    <property type="term" value="C:cytosol"/>
    <property type="evidence" value="ECO:0007669"/>
    <property type="project" value="TreeGrafter"/>
</dbReference>
<dbReference type="CDD" id="cd02662">
    <property type="entry name" value="Peptidase_C19F"/>
    <property type="match status" value="1"/>
</dbReference>
<reference evidence="9" key="1">
    <citation type="submission" date="2020-06" db="EMBL/GenBank/DDBJ databases">
        <title>Draft genome of Bugula neritina, a colonial animal packing powerful symbionts and potential medicines.</title>
        <authorList>
            <person name="Rayko M."/>
        </authorList>
    </citation>
    <scope>NUCLEOTIDE SEQUENCE [LARGE SCALE GENOMIC DNA]</scope>
    <source>
        <strain evidence="9">Kwan_BN1</strain>
    </source>
</reference>
<evidence type="ECO:0000313" key="10">
    <source>
        <dbReference type="Proteomes" id="UP000593567"/>
    </source>
</evidence>
<evidence type="ECO:0000256" key="1">
    <source>
        <dbReference type="ARBA" id="ARBA00000707"/>
    </source>
</evidence>
<dbReference type="Gene3D" id="3.90.70.10">
    <property type="entry name" value="Cysteine proteinases"/>
    <property type="match status" value="1"/>
</dbReference>
<dbReference type="Proteomes" id="UP000593567">
    <property type="component" value="Unassembled WGS sequence"/>
</dbReference>
<gene>
    <name evidence="9" type="ORF">EB796_015524</name>
</gene>
<dbReference type="InterPro" id="IPR018200">
    <property type="entry name" value="USP_CS"/>
</dbReference>
<keyword evidence="5 7" id="KW-0378">Hydrolase</keyword>
<dbReference type="PROSITE" id="PS00973">
    <property type="entry name" value="USP_2"/>
    <property type="match status" value="1"/>
</dbReference>
<dbReference type="PANTHER" id="PTHR24006">
    <property type="entry name" value="UBIQUITIN CARBOXYL-TERMINAL HYDROLASE"/>
    <property type="match status" value="1"/>
</dbReference>
<keyword evidence="4 7" id="KW-0833">Ubl conjugation pathway</keyword>
<keyword evidence="3 7" id="KW-0645">Protease</keyword>
<dbReference type="InterPro" id="IPR050164">
    <property type="entry name" value="Peptidase_C19"/>
</dbReference>
<dbReference type="GO" id="GO:0004843">
    <property type="term" value="F:cysteine-type deubiquitinase activity"/>
    <property type="evidence" value="ECO:0007669"/>
    <property type="project" value="UniProtKB-UniRule"/>
</dbReference>
<dbReference type="GO" id="GO:0016579">
    <property type="term" value="P:protein deubiquitination"/>
    <property type="evidence" value="ECO:0007669"/>
    <property type="project" value="InterPro"/>
</dbReference>
<dbReference type="GO" id="GO:0005634">
    <property type="term" value="C:nucleus"/>
    <property type="evidence" value="ECO:0007669"/>
    <property type="project" value="TreeGrafter"/>
</dbReference>
<comment type="caution">
    <text evidence="9">The sequence shown here is derived from an EMBL/GenBank/DDBJ whole genome shotgun (WGS) entry which is preliminary data.</text>
</comment>
<dbReference type="SUPFAM" id="SSF54001">
    <property type="entry name" value="Cysteine proteinases"/>
    <property type="match status" value="1"/>
</dbReference>
<dbReference type="OrthoDB" id="2248014at2759"/>
<evidence type="ECO:0000256" key="2">
    <source>
        <dbReference type="ARBA" id="ARBA00009085"/>
    </source>
</evidence>
<evidence type="ECO:0000256" key="4">
    <source>
        <dbReference type="ARBA" id="ARBA00022786"/>
    </source>
</evidence>
<dbReference type="InterPro" id="IPR038765">
    <property type="entry name" value="Papain-like_cys_pep_sf"/>
</dbReference>
<evidence type="ECO:0000256" key="3">
    <source>
        <dbReference type="ARBA" id="ARBA00022670"/>
    </source>
</evidence>
<evidence type="ECO:0000259" key="8">
    <source>
        <dbReference type="PROSITE" id="PS50235"/>
    </source>
</evidence>
<protein>
    <recommendedName>
        <fullName evidence="7">Ubiquitin carboxyl-terminal hydrolase</fullName>
        <ecNumber evidence="7">3.4.19.12</ecNumber>
    </recommendedName>
</protein>
<feature type="domain" description="USP" evidence="8">
    <location>
        <begin position="61"/>
        <end position="451"/>
    </location>
</feature>
<dbReference type="PROSITE" id="PS50235">
    <property type="entry name" value="USP_3"/>
    <property type="match status" value="1"/>
</dbReference>
<accession>A0A7J7JJE1</accession>
<dbReference type="EC" id="3.4.19.12" evidence="7"/>
<dbReference type="AlphaFoldDB" id="A0A7J7JJE1"/>
<dbReference type="GO" id="GO:0006508">
    <property type="term" value="P:proteolysis"/>
    <property type="evidence" value="ECO:0007669"/>
    <property type="project" value="UniProtKB-KW"/>
</dbReference>
<evidence type="ECO:0000256" key="5">
    <source>
        <dbReference type="ARBA" id="ARBA00022801"/>
    </source>
</evidence>
<evidence type="ECO:0000256" key="6">
    <source>
        <dbReference type="ARBA" id="ARBA00022807"/>
    </source>
</evidence>
<keyword evidence="6 7" id="KW-0788">Thiol protease</keyword>